<evidence type="ECO:0000313" key="3">
    <source>
        <dbReference type="EMBL" id="JAB78959.1"/>
    </source>
</evidence>
<sequence length="229" mass="26833">DLEKEIVERSKQLGLMPYDTPDRERDDPEDAVVESSELSPQPDLWRLDNTDWCSCSRCAVLPSFVPDECRCCRDMGPKLTRIQRQGCITTHEEFPLVCLNLVMLRLAYFELHDRRFPMHHDMHRRYRYVAYRRFVRWVWGRLGRGNRFVLPSCVVRTIREAFPSEEETGVSVPKVSKVVEASHEANLLHVRACLHCVILVKKERKRQGSCTQLPRTSLKGQLWSKIKPK</sequence>
<protein>
    <submittedName>
        <fullName evidence="3">Putative p2x purinoceptor</fullName>
    </submittedName>
</protein>
<organism evidence="3">
    <name type="scientific">Ixodes ricinus</name>
    <name type="common">Common tick</name>
    <name type="synonym">Acarus ricinus</name>
    <dbReference type="NCBI Taxonomy" id="34613"/>
    <lineage>
        <taxon>Eukaryota</taxon>
        <taxon>Metazoa</taxon>
        <taxon>Ecdysozoa</taxon>
        <taxon>Arthropoda</taxon>
        <taxon>Chelicerata</taxon>
        <taxon>Arachnida</taxon>
        <taxon>Acari</taxon>
        <taxon>Parasitiformes</taxon>
        <taxon>Ixodida</taxon>
        <taxon>Ixodoidea</taxon>
        <taxon>Ixodidae</taxon>
        <taxon>Ixodinae</taxon>
        <taxon>Ixodes</taxon>
    </lineage>
</organism>
<accession>V5HMG6</accession>
<dbReference type="InterPro" id="IPR046815">
    <property type="entry name" value="P2RX7_C"/>
</dbReference>
<proteinExistence type="evidence at transcript level"/>
<feature type="non-terminal residue" evidence="3">
    <location>
        <position position="1"/>
    </location>
</feature>
<dbReference type="Pfam" id="PF20478">
    <property type="entry name" value="P2RX7_C"/>
    <property type="match status" value="1"/>
</dbReference>
<name>V5HMG6_IXORI</name>
<reference evidence="3" key="1">
    <citation type="journal article" date="2015" name="Sci. Rep.">
        <title>Tissue- and time-dependent transcription in Ixodes ricinus salivary glands and midguts when blood feeding on the vertebrate host.</title>
        <authorList>
            <person name="Kotsyfakis M."/>
            <person name="Schwarz A."/>
            <person name="Erhart J."/>
            <person name="Ribeiro J.M."/>
        </authorList>
    </citation>
    <scope>NUCLEOTIDE SEQUENCE</scope>
    <source>
        <tissue evidence="3">Salivary gland and midgut</tissue>
    </source>
</reference>
<dbReference type="PANTHER" id="PTHR36981">
    <property type="entry name" value="ZGC:195170"/>
    <property type="match status" value="1"/>
</dbReference>
<dbReference type="AlphaFoldDB" id="V5HMG6"/>
<feature type="region of interest" description="Disordered" evidence="1">
    <location>
        <begin position="9"/>
        <end position="37"/>
    </location>
</feature>
<evidence type="ECO:0000256" key="1">
    <source>
        <dbReference type="SAM" id="MobiDB-lite"/>
    </source>
</evidence>
<dbReference type="PANTHER" id="PTHR36981:SF1">
    <property type="entry name" value="P2X PURINORECEPTOR 7 INTRACELLULAR DOMAIN-CONTAINING PROTEIN"/>
    <property type="match status" value="1"/>
</dbReference>
<feature type="domain" description="P2X purinoreceptor 7 intracellular" evidence="2">
    <location>
        <begin position="25"/>
        <end position="167"/>
    </location>
</feature>
<dbReference type="EMBL" id="GANP01005509">
    <property type="protein sequence ID" value="JAB78959.1"/>
    <property type="molecule type" value="mRNA"/>
</dbReference>
<evidence type="ECO:0000259" key="2">
    <source>
        <dbReference type="Pfam" id="PF20478"/>
    </source>
</evidence>